<accession>A0A182SZK1</accession>
<evidence type="ECO:0000313" key="2">
    <source>
        <dbReference type="EnsemblMetazoa" id="AMAM016587-PA"/>
    </source>
</evidence>
<dbReference type="Proteomes" id="UP000075901">
    <property type="component" value="Unassembled WGS sequence"/>
</dbReference>
<keyword evidence="1" id="KW-0472">Membrane</keyword>
<protein>
    <submittedName>
        <fullName evidence="2">Uncharacterized protein</fullName>
    </submittedName>
</protein>
<dbReference type="AlphaFoldDB" id="A0A182SZK1"/>
<dbReference type="VEuPathDB" id="VectorBase:AMAM016587"/>
<evidence type="ECO:0000313" key="3">
    <source>
        <dbReference type="Proteomes" id="UP000075901"/>
    </source>
</evidence>
<dbReference type="EnsemblMetazoa" id="AMAM016587-RA">
    <property type="protein sequence ID" value="AMAM016587-PA"/>
    <property type="gene ID" value="AMAM016587"/>
</dbReference>
<reference evidence="2" key="2">
    <citation type="submission" date="2020-05" db="UniProtKB">
        <authorList>
            <consortium name="EnsemblMetazoa"/>
        </authorList>
    </citation>
    <scope>IDENTIFICATION</scope>
    <source>
        <strain evidence="2">maculatus3</strain>
    </source>
</reference>
<evidence type="ECO:0000256" key="1">
    <source>
        <dbReference type="SAM" id="Phobius"/>
    </source>
</evidence>
<name>A0A182SZK1_9DIPT</name>
<sequence>MIIDVIIIVIGRQVTDGDGWAVVTVNPKILRFFRTTATDSSSSSADLTATTQLIAVGDGGTSNGNSGHHFLLHHHCCVSPRTILLFFVFVTWRAGFGGLFFTSHLMQMLVCFSGTNALINTGVLRWPQSLVSSAHFRKNREK</sequence>
<keyword evidence="1" id="KW-0812">Transmembrane</keyword>
<keyword evidence="3" id="KW-1185">Reference proteome</keyword>
<feature type="transmembrane region" description="Helical" evidence="1">
    <location>
        <begin position="83"/>
        <end position="102"/>
    </location>
</feature>
<keyword evidence="1" id="KW-1133">Transmembrane helix</keyword>
<organism evidence="2 3">
    <name type="scientific">Anopheles maculatus</name>
    <dbReference type="NCBI Taxonomy" id="74869"/>
    <lineage>
        <taxon>Eukaryota</taxon>
        <taxon>Metazoa</taxon>
        <taxon>Ecdysozoa</taxon>
        <taxon>Arthropoda</taxon>
        <taxon>Hexapoda</taxon>
        <taxon>Insecta</taxon>
        <taxon>Pterygota</taxon>
        <taxon>Neoptera</taxon>
        <taxon>Endopterygota</taxon>
        <taxon>Diptera</taxon>
        <taxon>Nematocera</taxon>
        <taxon>Culicoidea</taxon>
        <taxon>Culicidae</taxon>
        <taxon>Anophelinae</taxon>
        <taxon>Anopheles</taxon>
        <taxon>Anopheles maculatus group</taxon>
    </lineage>
</organism>
<proteinExistence type="predicted"/>
<reference evidence="3" key="1">
    <citation type="submission" date="2013-09" db="EMBL/GenBank/DDBJ databases">
        <title>The Genome Sequence of Anopheles maculatus species B.</title>
        <authorList>
            <consortium name="The Broad Institute Genomics Platform"/>
            <person name="Neafsey D.E."/>
            <person name="Besansky N."/>
            <person name="Howell P."/>
            <person name="Walton C."/>
            <person name="Young S.K."/>
            <person name="Zeng Q."/>
            <person name="Gargeya S."/>
            <person name="Fitzgerald M."/>
            <person name="Haas B."/>
            <person name="Abouelleil A."/>
            <person name="Allen A.W."/>
            <person name="Alvarado L."/>
            <person name="Arachchi H.M."/>
            <person name="Berlin A.M."/>
            <person name="Chapman S.B."/>
            <person name="Gainer-Dewar J."/>
            <person name="Goldberg J."/>
            <person name="Griggs A."/>
            <person name="Gujja S."/>
            <person name="Hansen M."/>
            <person name="Howarth C."/>
            <person name="Imamovic A."/>
            <person name="Ireland A."/>
            <person name="Larimer J."/>
            <person name="McCowan C."/>
            <person name="Murphy C."/>
            <person name="Pearson M."/>
            <person name="Poon T.W."/>
            <person name="Priest M."/>
            <person name="Roberts A."/>
            <person name="Saif S."/>
            <person name="Shea T."/>
            <person name="Sisk P."/>
            <person name="Sykes S."/>
            <person name="Wortman J."/>
            <person name="Nusbaum C."/>
            <person name="Birren B."/>
        </authorList>
    </citation>
    <scope>NUCLEOTIDE SEQUENCE [LARGE SCALE GENOMIC DNA]</scope>
    <source>
        <strain evidence="3">maculatus3</strain>
    </source>
</reference>